<reference evidence="1" key="1">
    <citation type="submission" date="2023-10" db="EMBL/GenBank/DDBJ databases">
        <authorList>
            <person name="Rodriguez Cubillos JULIANA M."/>
            <person name="De Vega J."/>
        </authorList>
    </citation>
    <scope>NUCLEOTIDE SEQUENCE</scope>
</reference>
<comment type="caution">
    <text evidence="1">The sequence shown here is derived from an EMBL/GenBank/DDBJ whole genome shotgun (WGS) entry which is preliminary data.</text>
</comment>
<dbReference type="EMBL" id="CASHSV030000823">
    <property type="protein sequence ID" value="CAJ2677091.1"/>
    <property type="molecule type" value="Genomic_DNA"/>
</dbReference>
<dbReference type="Proteomes" id="UP001177021">
    <property type="component" value="Unassembled WGS sequence"/>
</dbReference>
<proteinExistence type="predicted"/>
<evidence type="ECO:0000313" key="1">
    <source>
        <dbReference type="EMBL" id="CAJ2677091.1"/>
    </source>
</evidence>
<sequence length="344" mass="38789">MASTLTFTPSITTTSRSYLSHTKHSFRYPIVKLHSFNNNNCNNNRVSFKVSASSSSSFQALIFDCDGVILESEHLHRQAYNDAFLHFNVRSPSSSPQPLNWDIQFYDQLQNQIGGGKPKMRWFFFLLFLELYFLVLLLLCYVCDCVLFMFLEFLRYFKEHGWPSSTLFETPPTNDEQRAELIDTLQDWKTERYKDIIKSGSVKPRPGVLRLMDEARDAGKKLAVCSAATKSSVILCLENLIGIERFQSLDCFLAGDDVKEKKPDPSIYLAASKKLGVSEKNCLVVEDSVIGLQAASKAGMSCVVTYTSSTAEQDFKEAVAIYPDLSNVSLKDLELLLEDIVAAK</sequence>
<name>A0ACB0M5E7_TRIPR</name>
<keyword evidence="2" id="KW-1185">Reference proteome</keyword>
<protein>
    <submittedName>
        <fullName evidence="1">Uncharacterized protein</fullName>
    </submittedName>
</protein>
<evidence type="ECO:0000313" key="2">
    <source>
        <dbReference type="Proteomes" id="UP001177021"/>
    </source>
</evidence>
<organism evidence="1 2">
    <name type="scientific">Trifolium pratense</name>
    <name type="common">Red clover</name>
    <dbReference type="NCBI Taxonomy" id="57577"/>
    <lineage>
        <taxon>Eukaryota</taxon>
        <taxon>Viridiplantae</taxon>
        <taxon>Streptophyta</taxon>
        <taxon>Embryophyta</taxon>
        <taxon>Tracheophyta</taxon>
        <taxon>Spermatophyta</taxon>
        <taxon>Magnoliopsida</taxon>
        <taxon>eudicotyledons</taxon>
        <taxon>Gunneridae</taxon>
        <taxon>Pentapetalae</taxon>
        <taxon>rosids</taxon>
        <taxon>fabids</taxon>
        <taxon>Fabales</taxon>
        <taxon>Fabaceae</taxon>
        <taxon>Papilionoideae</taxon>
        <taxon>50 kb inversion clade</taxon>
        <taxon>NPAAA clade</taxon>
        <taxon>Hologalegina</taxon>
        <taxon>IRL clade</taxon>
        <taxon>Trifolieae</taxon>
        <taxon>Trifolium</taxon>
    </lineage>
</organism>
<gene>
    <name evidence="1" type="ORF">MILVUS5_LOCUS39670</name>
</gene>
<accession>A0ACB0M5E7</accession>